<comment type="caution">
    <text evidence="3">The sequence shown here is derived from an EMBL/GenBank/DDBJ whole genome shotgun (WGS) entry which is preliminary data.</text>
</comment>
<dbReference type="AlphaFoldDB" id="A0A8S1EFZ1"/>
<feature type="domain" description="Fungal lipase-type" evidence="2">
    <location>
        <begin position="95"/>
        <end position="228"/>
    </location>
</feature>
<protein>
    <recommendedName>
        <fullName evidence="2">Fungal lipase-type domain-containing protein</fullName>
    </recommendedName>
</protein>
<dbReference type="Proteomes" id="UP000494206">
    <property type="component" value="Unassembled WGS sequence"/>
</dbReference>
<accession>A0A8S1EFZ1</accession>
<gene>
    <name evidence="3" type="ORF">CBOVIS_LOCUS1906</name>
</gene>
<name>A0A8S1EFZ1_9PELO</name>
<evidence type="ECO:0000313" key="3">
    <source>
        <dbReference type="EMBL" id="CAB3398655.1"/>
    </source>
</evidence>
<evidence type="ECO:0000259" key="2">
    <source>
        <dbReference type="Pfam" id="PF01764"/>
    </source>
</evidence>
<keyword evidence="1" id="KW-0732">Signal</keyword>
<dbReference type="PANTHER" id="PTHR45908">
    <property type="entry name" value="PROTEIN CBG11750-RELATED"/>
    <property type="match status" value="1"/>
</dbReference>
<feature type="chain" id="PRO_5035720342" description="Fungal lipase-type domain-containing protein" evidence="1">
    <location>
        <begin position="21"/>
        <end position="347"/>
    </location>
</feature>
<evidence type="ECO:0000256" key="1">
    <source>
        <dbReference type="SAM" id="SignalP"/>
    </source>
</evidence>
<sequence>MLDFRVPSILLALIVTNCQAAFGPQNANYNETEARMLLNLAAAAYSTNPDGCLQRTFPVQEGQRVLKTFSENCDFLGNPCSGYIVVSDVLRQITFVFRGTKTNSQLLLEGWTTLQPKTEFYGIGNVNNYFKRGHELTWKYIEEVYNDTRYQNYDVYITGHSLGGALAALAAARTVRGEYRQGNQIKLVTFGEPRVGNLQFSRFFDMFIPFSFRIVHAIDIVPHLPACVKDLSYVPRAEDNGSMPCDPVSTSGGYHHGLEIWYPDGMERGAQYRVCTGAPKNEDFTCSNAPKIDLDDTSRGVWDHRNYFGVAVPAFGKGSCDPTMSFDPPPTETGPLSLISAIFGRKK</sequence>
<dbReference type="InterPro" id="IPR002921">
    <property type="entry name" value="Fungal_lipase-type"/>
</dbReference>
<keyword evidence="4" id="KW-1185">Reference proteome</keyword>
<dbReference type="PANTHER" id="PTHR45908:SF1">
    <property type="entry name" value="FUNGAL LIPASE-LIKE DOMAIN-CONTAINING PROTEIN-RELATED"/>
    <property type="match status" value="1"/>
</dbReference>
<reference evidence="3 4" key="1">
    <citation type="submission" date="2020-04" db="EMBL/GenBank/DDBJ databases">
        <authorList>
            <person name="Laetsch R D."/>
            <person name="Stevens L."/>
            <person name="Kumar S."/>
            <person name="Blaxter L. M."/>
        </authorList>
    </citation>
    <scope>NUCLEOTIDE SEQUENCE [LARGE SCALE GENOMIC DNA]</scope>
</reference>
<dbReference type="Pfam" id="PF01764">
    <property type="entry name" value="Lipase_3"/>
    <property type="match status" value="1"/>
</dbReference>
<dbReference type="SUPFAM" id="SSF53474">
    <property type="entry name" value="alpha/beta-Hydrolases"/>
    <property type="match status" value="1"/>
</dbReference>
<dbReference type="GO" id="GO:0006629">
    <property type="term" value="P:lipid metabolic process"/>
    <property type="evidence" value="ECO:0007669"/>
    <property type="project" value="InterPro"/>
</dbReference>
<organism evidence="3 4">
    <name type="scientific">Caenorhabditis bovis</name>
    <dbReference type="NCBI Taxonomy" id="2654633"/>
    <lineage>
        <taxon>Eukaryota</taxon>
        <taxon>Metazoa</taxon>
        <taxon>Ecdysozoa</taxon>
        <taxon>Nematoda</taxon>
        <taxon>Chromadorea</taxon>
        <taxon>Rhabditida</taxon>
        <taxon>Rhabditina</taxon>
        <taxon>Rhabditomorpha</taxon>
        <taxon>Rhabditoidea</taxon>
        <taxon>Rhabditidae</taxon>
        <taxon>Peloderinae</taxon>
        <taxon>Caenorhabditis</taxon>
    </lineage>
</organism>
<proteinExistence type="predicted"/>
<dbReference type="OrthoDB" id="438440at2759"/>
<dbReference type="CDD" id="cd00519">
    <property type="entry name" value="Lipase_3"/>
    <property type="match status" value="1"/>
</dbReference>
<feature type="signal peptide" evidence="1">
    <location>
        <begin position="1"/>
        <end position="20"/>
    </location>
</feature>
<dbReference type="Gene3D" id="3.40.50.1820">
    <property type="entry name" value="alpha/beta hydrolase"/>
    <property type="match status" value="1"/>
</dbReference>
<dbReference type="InterPro" id="IPR029058">
    <property type="entry name" value="AB_hydrolase_fold"/>
</dbReference>
<dbReference type="EMBL" id="CADEPM010000001">
    <property type="protein sequence ID" value="CAB3398655.1"/>
    <property type="molecule type" value="Genomic_DNA"/>
</dbReference>
<evidence type="ECO:0000313" key="4">
    <source>
        <dbReference type="Proteomes" id="UP000494206"/>
    </source>
</evidence>